<name>A0A6I7HMN1_9HYPH</name>
<accession>A0A6I7HMN1</accession>
<gene>
    <name evidence="1" type="ORF">DFR48_107193</name>
</gene>
<evidence type="ECO:0000313" key="2">
    <source>
        <dbReference type="Proteomes" id="UP000252582"/>
    </source>
</evidence>
<proteinExistence type="predicted"/>
<dbReference type="Proteomes" id="UP000252582">
    <property type="component" value="Unassembled WGS sequence"/>
</dbReference>
<comment type="caution">
    <text evidence="1">The sequence shown here is derived from an EMBL/GenBank/DDBJ whole genome shotgun (WGS) entry which is preliminary data.</text>
</comment>
<dbReference type="RefSeq" id="WP_114363867.1">
    <property type="nucleotide sequence ID" value="NZ_QPIX01000007.1"/>
</dbReference>
<keyword evidence="2" id="KW-1185">Reference proteome</keyword>
<dbReference type="EMBL" id="QPIX01000007">
    <property type="protein sequence ID" value="RCW23321.1"/>
    <property type="molecule type" value="Genomic_DNA"/>
</dbReference>
<organism evidence="1 2">
    <name type="scientific">Ciceribacter lividus</name>
    <dbReference type="NCBI Taxonomy" id="1197950"/>
    <lineage>
        <taxon>Bacteria</taxon>
        <taxon>Pseudomonadati</taxon>
        <taxon>Pseudomonadota</taxon>
        <taxon>Alphaproteobacteria</taxon>
        <taxon>Hyphomicrobiales</taxon>
        <taxon>Rhizobiaceae</taxon>
        <taxon>Ciceribacter</taxon>
    </lineage>
</organism>
<sequence>MADSDNSTTLPFVTRRKVLAGTSIAIGAWGSGAFAGDKVTGEASPDPVLTVWRQWQDAHRLTERLCREQQRLERQLVETVGFPFAVIRLSDGEPVAAYSREAIREVLRLAPEEAAACANAEAEFAARESQWDRADRDIGYSATVRAEREAADRASDLLDAMAATPATSVAGIAAKLDAVLREGKVLEDGSEFPWPQVRSALDDLARIGRHGADGVAP</sequence>
<protein>
    <submittedName>
        <fullName evidence="1">Uncharacterized protein</fullName>
    </submittedName>
</protein>
<dbReference type="AlphaFoldDB" id="A0A6I7HMN1"/>
<evidence type="ECO:0000313" key="1">
    <source>
        <dbReference type="EMBL" id="RCW23321.1"/>
    </source>
</evidence>
<reference evidence="1 2" key="1">
    <citation type="submission" date="2018-07" db="EMBL/GenBank/DDBJ databases">
        <title>Genomic Encyclopedia of Type Strains, Phase IV (KMG-IV): sequencing the most valuable type-strain genomes for metagenomic binning, comparative biology and taxonomic classification.</title>
        <authorList>
            <person name="Goeker M."/>
        </authorList>
    </citation>
    <scope>NUCLEOTIDE SEQUENCE [LARGE SCALE GENOMIC DNA]</scope>
    <source>
        <strain evidence="1 2">DSM 25528</strain>
    </source>
</reference>